<dbReference type="Pfam" id="PF00107">
    <property type="entry name" value="ADH_zinc_N"/>
    <property type="match status" value="1"/>
</dbReference>
<evidence type="ECO:0000313" key="4">
    <source>
        <dbReference type="Proteomes" id="UP001549307"/>
    </source>
</evidence>
<evidence type="ECO:0000256" key="1">
    <source>
        <dbReference type="ARBA" id="ARBA00023002"/>
    </source>
</evidence>
<dbReference type="SUPFAM" id="SSF50129">
    <property type="entry name" value="GroES-like"/>
    <property type="match status" value="1"/>
</dbReference>
<dbReference type="EMBL" id="JBEPSN010000001">
    <property type="protein sequence ID" value="MET4538649.1"/>
    <property type="molecule type" value="Genomic_DNA"/>
</dbReference>
<dbReference type="Pfam" id="PF16884">
    <property type="entry name" value="ADH_N_2"/>
    <property type="match status" value="1"/>
</dbReference>
<accession>A0ABV2P1X5</accession>
<dbReference type="InterPro" id="IPR013149">
    <property type="entry name" value="ADH-like_C"/>
</dbReference>
<feature type="domain" description="Enoyl reductase (ER)" evidence="2">
    <location>
        <begin position="36"/>
        <end position="355"/>
    </location>
</feature>
<dbReference type="PANTHER" id="PTHR43205">
    <property type="entry name" value="PROSTAGLANDIN REDUCTASE"/>
    <property type="match status" value="1"/>
</dbReference>
<dbReference type="InterPro" id="IPR020843">
    <property type="entry name" value="ER"/>
</dbReference>
<sequence length="357" mass="38012">MSTSPEAVPVADELYQEAGGGTIRSSCWVIAKASLGEYDPSCLRREERLIGAPAKGEVIVKTMLMSLDPTTRNWLTLKPELMFIPLAVGDVMVGSGLGTVVASADPGFAVGDLVTGMWGWEEYSKVTGTWLEKHSAASLIPATAYLSLFSHVGRAAAIGILEVAQTRPADTVVVSGAAGATGSIAVQLAKRLGCKVIAIAGGQEKCTYTVDKLKADFAIDYKSEDVCVRLAELCPSGVNVYFDNVGGPVLDAVLVNMAVGCRIALCGAMSQYNLASPEQVHGIKNLPMLLFKRAKIEGYVVPDFAAVMQRFDDALRDLYSEGTLELREHVLKGLDSAPEGVRLLFSGENQGKLIVRI</sequence>
<dbReference type="Gene3D" id="3.40.50.720">
    <property type="entry name" value="NAD(P)-binding Rossmann-like Domain"/>
    <property type="match status" value="1"/>
</dbReference>
<dbReference type="SMART" id="SM00829">
    <property type="entry name" value="PKS_ER"/>
    <property type="match status" value="1"/>
</dbReference>
<dbReference type="SUPFAM" id="SSF51735">
    <property type="entry name" value="NAD(P)-binding Rossmann-fold domains"/>
    <property type="match status" value="1"/>
</dbReference>
<protein>
    <submittedName>
        <fullName evidence="3">NADPH-dependent curcumin reductase CurA</fullName>
        <ecNumber evidence="3">1.3.1.-</ecNumber>
    </submittedName>
</protein>
<name>A0ABV2P1X5_9MICC</name>
<dbReference type="InterPro" id="IPR045010">
    <property type="entry name" value="MDR_fam"/>
</dbReference>
<evidence type="ECO:0000259" key="2">
    <source>
        <dbReference type="SMART" id="SM00829"/>
    </source>
</evidence>
<dbReference type="InterPro" id="IPR041694">
    <property type="entry name" value="ADH_N_2"/>
</dbReference>
<dbReference type="GeneID" id="92751375"/>
<dbReference type="EC" id="1.3.1.-" evidence="3"/>
<proteinExistence type="predicted"/>
<dbReference type="CDD" id="cd05288">
    <property type="entry name" value="PGDH"/>
    <property type="match status" value="1"/>
</dbReference>
<dbReference type="Proteomes" id="UP001549307">
    <property type="component" value="Unassembled WGS sequence"/>
</dbReference>
<gene>
    <name evidence="3" type="ORF">ABIE37_000404</name>
</gene>
<evidence type="ECO:0000313" key="3">
    <source>
        <dbReference type="EMBL" id="MET4538649.1"/>
    </source>
</evidence>
<dbReference type="Gene3D" id="3.90.180.10">
    <property type="entry name" value="Medium-chain alcohol dehydrogenases, catalytic domain"/>
    <property type="match status" value="1"/>
</dbReference>
<keyword evidence="4" id="KW-1185">Reference proteome</keyword>
<dbReference type="InterPro" id="IPR036291">
    <property type="entry name" value="NAD(P)-bd_dom_sf"/>
</dbReference>
<dbReference type="PANTHER" id="PTHR43205:SF7">
    <property type="entry name" value="PROSTAGLANDIN REDUCTASE 1"/>
    <property type="match status" value="1"/>
</dbReference>
<reference evidence="3 4" key="1">
    <citation type="submission" date="2024-06" db="EMBL/GenBank/DDBJ databases">
        <title>Sorghum-associated microbial communities from plants grown in Nebraska, USA.</title>
        <authorList>
            <person name="Schachtman D."/>
        </authorList>
    </citation>
    <scope>NUCLEOTIDE SEQUENCE [LARGE SCALE GENOMIC DNA]</scope>
    <source>
        <strain evidence="3 4">3552</strain>
    </source>
</reference>
<dbReference type="InterPro" id="IPR011032">
    <property type="entry name" value="GroES-like_sf"/>
</dbReference>
<keyword evidence="1 3" id="KW-0560">Oxidoreductase</keyword>
<comment type="caution">
    <text evidence="3">The sequence shown here is derived from an EMBL/GenBank/DDBJ whole genome shotgun (WGS) entry which is preliminary data.</text>
</comment>
<dbReference type="RefSeq" id="WP_354226233.1">
    <property type="nucleotide sequence ID" value="NZ_JBEPSN010000001.1"/>
</dbReference>
<organism evidence="3 4">
    <name type="scientific">Arthrobacter bambusae</name>
    <dbReference type="NCBI Taxonomy" id="1338426"/>
    <lineage>
        <taxon>Bacteria</taxon>
        <taxon>Bacillati</taxon>
        <taxon>Actinomycetota</taxon>
        <taxon>Actinomycetes</taxon>
        <taxon>Micrococcales</taxon>
        <taxon>Micrococcaceae</taxon>
        <taxon>Arthrobacter</taxon>
    </lineage>
</organism>
<dbReference type="GO" id="GO:0016491">
    <property type="term" value="F:oxidoreductase activity"/>
    <property type="evidence" value="ECO:0007669"/>
    <property type="project" value="UniProtKB-KW"/>
</dbReference>